<feature type="non-terminal residue" evidence="3">
    <location>
        <position position="1"/>
    </location>
</feature>
<evidence type="ECO:0000313" key="3">
    <source>
        <dbReference type="EMBL" id="CAF5210785.1"/>
    </source>
</evidence>
<dbReference type="GO" id="GO:0030427">
    <property type="term" value="C:site of polarized growth"/>
    <property type="evidence" value="ECO:0007669"/>
    <property type="project" value="TreeGrafter"/>
</dbReference>
<feature type="compositionally biased region" description="Low complexity" evidence="1">
    <location>
        <begin position="98"/>
        <end position="111"/>
    </location>
</feature>
<dbReference type="GO" id="GO:0005938">
    <property type="term" value="C:cell cortex"/>
    <property type="evidence" value="ECO:0007669"/>
    <property type="project" value="TreeGrafter"/>
</dbReference>
<dbReference type="GO" id="GO:0000902">
    <property type="term" value="P:cell morphogenesis"/>
    <property type="evidence" value="ECO:0007669"/>
    <property type="project" value="InterPro"/>
</dbReference>
<dbReference type="GO" id="GO:0031175">
    <property type="term" value="P:neuron projection development"/>
    <property type="evidence" value="ECO:0007669"/>
    <property type="project" value="TreeGrafter"/>
</dbReference>
<evidence type="ECO:0000256" key="1">
    <source>
        <dbReference type="SAM" id="MobiDB-lite"/>
    </source>
</evidence>
<evidence type="ECO:0000259" key="2">
    <source>
        <dbReference type="Pfam" id="PF14225"/>
    </source>
</evidence>
<feature type="non-terminal residue" evidence="3">
    <location>
        <position position="266"/>
    </location>
</feature>
<protein>
    <recommendedName>
        <fullName evidence="2">Cell morphogenesis protein C-terminal domain-containing protein</fullName>
    </recommendedName>
</protein>
<organism evidence="3 4">
    <name type="scientific">Rotaria magnacalcarata</name>
    <dbReference type="NCBI Taxonomy" id="392030"/>
    <lineage>
        <taxon>Eukaryota</taxon>
        <taxon>Metazoa</taxon>
        <taxon>Spiralia</taxon>
        <taxon>Gnathifera</taxon>
        <taxon>Rotifera</taxon>
        <taxon>Eurotatoria</taxon>
        <taxon>Bdelloidea</taxon>
        <taxon>Philodinida</taxon>
        <taxon>Philodinidae</taxon>
        <taxon>Rotaria</taxon>
    </lineage>
</organism>
<accession>A0A8S3J5W4</accession>
<reference evidence="3" key="1">
    <citation type="submission" date="2021-02" db="EMBL/GenBank/DDBJ databases">
        <authorList>
            <person name="Nowell W R."/>
        </authorList>
    </citation>
    <scope>NUCLEOTIDE SEQUENCE</scope>
</reference>
<feature type="domain" description="Cell morphogenesis protein C-terminal" evidence="2">
    <location>
        <begin position="164"/>
        <end position="265"/>
    </location>
</feature>
<sequence length="266" mass="29745">LTNKIEALQNRLFPNDRRKRHQTLRQPSHDRLSIVITNSGMATAPTSPRNQNMNTSTTLMDGHSTSTICPSPSISNGFLLRPEDQQLLQRLSPESDRSCSSTTSTLTRSRSAQNVRQQQTLICNTINNNNNNNSNNNNNNTVSTNTNNVQTLAASIDDAKTVLAQLFWIGTCLLESDYEYEFTLSVQLLTTIINKIQLNTYDYVDRIMNILKTIKWQQFPGLQSLALKGCTSTVTYESTMILISCLTNMLTSPFVTMNNSSLAINV</sequence>
<dbReference type="InterPro" id="IPR025481">
    <property type="entry name" value="Cell_Morphogen_C"/>
</dbReference>
<proteinExistence type="predicted"/>
<dbReference type="AlphaFoldDB" id="A0A8S3J5W4"/>
<feature type="region of interest" description="Disordered" evidence="1">
    <location>
        <begin position="90"/>
        <end position="111"/>
    </location>
</feature>
<name>A0A8S3J5W4_9BILA</name>
<dbReference type="InterPro" id="IPR039867">
    <property type="entry name" value="Furry/Tao3/Mor2"/>
</dbReference>
<dbReference type="EMBL" id="CAJOBJ010353039">
    <property type="protein sequence ID" value="CAF5210785.1"/>
    <property type="molecule type" value="Genomic_DNA"/>
</dbReference>
<evidence type="ECO:0000313" key="4">
    <source>
        <dbReference type="Proteomes" id="UP000681720"/>
    </source>
</evidence>
<dbReference type="PANTHER" id="PTHR12295:SF30">
    <property type="entry name" value="PROTEIN FURRY"/>
    <property type="match status" value="1"/>
</dbReference>
<dbReference type="PANTHER" id="PTHR12295">
    <property type="entry name" value="FURRY-RELATED"/>
    <property type="match status" value="1"/>
</dbReference>
<dbReference type="Proteomes" id="UP000681720">
    <property type="component" value="Unassembled WGS sequence"/>
</dbReference>
<comment type="caution">
    <text evidence="3">The sequence shown here is derived from an EMBL/GenBank/DDBJ whole genome shotgun (WGS) entry which is preliminary data.</text>
</comment>
<dbReference type="Pfam" id="PF14225">
    <property type="entry name" value="MOR2-PAG1_C"/>
    <property type="match status" value="1"/>
</dbReference>
<gene>
    <name evidence="3" type="ORF">GIL414_LOCUS79720</name>
</gene>